<dbReference type="PANTHER" id="PTHR11102">
    <property type="entry name" value="SEL-1-LIKE PROTEIN"/>
    <property type="match status" value="1"/>
</dbReference>
<dbReference type="InterPro" id="IPR006597">
    <property type="entry name" value="Sel1-like"/>
</dbReference>
<dbReference type="InterPro" id="IPR011990">
    <property type="entry name" value="TPR-like_helical_dom_sf"/>
</dbReference>
<dbReference type="AlphaFoldDB" id="A0A6V1NZV6"/>
<gene>
    <name evidence="2" type="ORF">HAKA00212_LOCUS5576</name>
</gene>
<proteinExistence type="inferred from homology"/>
<dbReference type="InterPro" id="IPR050767">
    <property type="entry name" value="Sel1_AlgK"/>
</dbReference>
<dbReference type="SMART" id="SM00671">
    <property type="entry name" value="SEL1"/>
    <property type="match status" value="3"/>
</dbReference>
<protein>
    <submittedName>
        <fullName evidence="2">Uncharacterized protein</fullName>
    </submittedName>
</protein>
<evidence type="ECO:0000256" key="1">
    <source>
        <dbReference type="ARBA" id="ARBA00038101"/>
    </source>
</evidence>
<dbReference type="Gene3D" id="1.25.40.10">
    <property type="entry name" value="Tetratricopeptide repeat domain"/>
    <property type="match status" value="1"/>
</dbReference>
<name>A0A6V1NZV6_HETAK</name>
<evidence type="ECO:0000313" key="2">
    <source>
        <dbReference type="EMBL" id="CAE0626900.1"/>
    </source>
</evidence>
<comment type="similarity">
    <text evidence="1">Belongs to the sel-1 family.</text>
</comment>
<dbReference type="EMBL" id="HBIU01012377">
    <property type="protein sequence ID" value="CAE0626900.1"/>
    <property type="molecule type" value="Transcribed_RNA"/>
</dbReference>
<dbReference type="PANTHER" id="PTHR11102:SF160">
    <property type="entry name" value="ERAD-ASSOCIATED E3 UBIQUITIN-PROTEIN LIGASE COMPONENT HRD3"/>
    <property type="match status" value="1"/>
</dbReference>
<dbReference type="SUPFAM" id="SSF81901">
    <property type="entry name" value="HCP-like"/>
    <property type="match status" value="1"/>
</dbReference>
<accession>A0A6V1NZV6</accession>
<dbReference type="Pfam" id="PF08238">
    <property type="entry name" value="Sel1"/>
    <property type="match status" value="3"/>
</dbReference>
<sequence>MKIDNLRKRCCIKSSSSSAEFSISQVESVLVPYLSFEDGFSLCLAAKSLLRIRENIPVVFDGANTSRWDARSIISKLRIFKNAVEIDLQFNRLVATDVLRVLRMIEEGTFPNLRVVRLDWTKSHDSQRKANISIWQILSRLLRGKLDNLVFIDLGSAFIPSGLEGEVMSSLVFRCHQYLDQPDLNPLKRISFDYRSLESRSVTQLARYGIAEATVELGLRYLQGISTSADKTNVERDDKLKYARKAMKLISYGAAHGVVIGQVQLAAFLLKQQNPEAAHWFLSAACQGHVQSQYWMGRLKLQGYLVAQDVEEGHFWLRKAARGGDPKAQQWLYSIELGALMAHGDLRSQTSGEAL</sequence>
<reference evidence="2" key="1">
    <citation type="submission" date="2021-01" db="EMBL/GenBank/DDBJ databases">
        <authorList>
            <person name="Corre E."/>
            <person name="Pelletier E."/>
            <person name="Niang G."/>
            <person name="Scheremetjew M."/>
            <person name="Finn R."/>
            <person name="Kale V."/>
            <person name="Holt S."/>
            <person name="Cochrane G."/>
            <person name="Meng A."/>
            <person name="Brown T."/>
            <person name="Cohen L."/>
        </authorList>
    </citation>
    <scope>NUCLEOTIDE SEQUENCE</scope>
    <source>
        <strain evidence="2">CCMP3107</strain>
    </source>
</reference>
<organism evidence="2">
    <name type="scientific">Heterosigma akashiwo</name>
    <name type="common">Chromophytic alga</name>
    <name type="synonym">Heterosigma carterae</name>
    <dbReference type="NCBI Taxonomy" id="2829"/>
    <lineage>
        <taxon>Eukaryota</taxon>
        <taxon>Sar</taxon>
        <taxon>Stramenopiles</taxon>
        <taxon>Ochrophyta</taxon>
        <taxon>Raphidophyceae</taxon>
        <taxon>Chattonellales</taxon>
        <taxon>Chattonellaceae</taxon>
        <taxon>Heterosigma</taxon>
    </lineage>
</organism>